<dbReference type="GeneID" id="99790834"/>
<evidence type="ECO:0000313" key="2">
    <source>
        <dbReference type="EMBL" id="VWB75692.1"/>
    </source>
</evidence>
<sequence>MSESLKDVTPEQTAELDKKSRAAYDAAIKSREVLVAKKPDLKAAFDQSVQPQSLCGCGCQQYICGYFGFEGCGCGCGPHNETVYISSSLAVIGPQPNQGTRVKFVGQATGTGTNIDLSNIYMQGTVPDTENLIGVLLTLELSINAGAVSMTLLEGTRVLAVLVSGPWGSINGEFTGAGTGMFTQG</sequence>
<dbReference type="EMBL" id="VZOJ01000065">
    <property type="protein sequence ID" value="KAB0637390.1"/>
    <property type="molecule type" value="Genomic_DNA"/>
</dbReference>
<reference evidence="2 4" key="2">
    <citation type="submission" date="2019-09" db="EMBL/GenBank/DDBJ databases">
        <authorList>
            <person name="Depoorter E."/>
        </authorList>
    </citation>
    <scope>NUCLEOTIDE SEQUENCE [LARGE SCALE GENOMIC DNA]</scope>
    <source>
        <strain evidence="2">LMG 24064</strain>
    </source>
</reference>
<protein>
    <submittedName>
        <fullName evidence="1">Uncharacterized protein</fullName>
    </submittedName>
</protein>
<organism evidence="1 3">
    <name type="scientific">Burkholderia latens</name>
    <dbReference type="NCBI Taxonomy" id="488446"/>
    <lineage>
        <taxon>Bacteria</taxon>
        <taxon>Pseudomonadati</taxon>
        <taxon>Pseudomonadota</taxon>
        <taxon>Betaproteobacteria</taxon>
        <taxon>Burkholderiales</taxon>
        <taxon>Burkholderiaceae</taxon>
        <taxon>Burkholderia</taxon>
        <taxon>Burkholderia cepacia complex</taxon>
    </lineage>
</organism>
<accession>A0A6H9SWF6</accession>
<dbReference type="OrthoDB" id="6877581at2"/>
<name>A0A6H9SWF6_9BURK</name>
<dbReference type="EMBL" id="CABVPL010000025">
    <property type="protein sequence ID" value="VWB75692.1"/>
    <property type="molecule type" value="Genomic_DNA"/>
</dbReference>
<keyword evidence="3" id="KW-1185">Reference proteome</keyword>
<dbReference type="Proteomes" id="UP000430232">
    <property type="component" value="Unassembled WGS sequence"/>
</dbReference>
<evidence type="ECO:0000313" key="3">
    <source>
        <dbReference type="Proteomes" id="UP000430232"/>
    </source>
</evidence>
<dbReference type="RefSeq" id="WP_151066124.1">
    <property type="nucleotide sequence ID" value="NZ_CABVPL010000025.1"/>
</dbReference>
<gene>
    <name evidence="2" type="ORF">BLA24064_03556</name>
    <name evidence="1" type="ORF">F7R21_21420</name>
</gene>
<evidence type="ECO:0000313" key="4">
    <source>
        <dbReference type="Proteomes" id="UP000494222"/>
    </source>
</evidence>
<proteinExistence type="predicted"/>
<dbReference type="Proteomes" id="UP000494222">
    <property type="component" value="Unassembled WGS sequence"/>
</dbReference>
<reference evidence="1 3" key="1">
    <citation type="submission" date="2019-09" db="EMBL/GenBank/DDBJ databases">
        <title>Draft genome sequences of 48 bacterial type strains from the CCUG.</title>
        <authorList>
            <person name="Tunovic T."/>
            <person name="Pineiro-Iglesias B."/>
            <person name="Unosson C."/>
            <person name="Inganas E."/>
            <person name="Ohlen M."/>
            <person name="Cardew S."/>
            <person name="Jensie-Markopoulos S."/>
            <person name="Salva-Serra F."/>
            <person name="Jaen-Luchoro D."/>
            <person name="Karlsson R."/>
            <person name="Svensson-Stadler L."/>
            <person name="Chun J."/>
            <person name="Moore E."/>
        </authorList>
    </citation>
    <scope>NUCLEOTIDE SEQUENCE [LARGE SCALE GENOMIC DNA]</scope>
    <source>
        <strain evidence="1 3">CCUG 54555</strain>
    </source>
</reference>
<evidence type="ECO:0000313" key="1">
    <source>
        <dbReference type="EMBL" id="KAB0637390.1"/>
    </source>
</evidence>
<dbReference type="AlphaFoldDB" id="A0A6H9SWF6"/>